<accession>A0A0H3AZF2</accession>
<dbReference type="InterPro" id="IPR019276">
    <property type="entry name" value="DUF2303"/>
</dbReference>
<dbReference type="AlphaFoldDB" id="A0A0H3AZF2"/>
<dbReference type="EMBL" id="CP000950">
    <property type="protein sequence ID" value="ACA67503.1"/>
    <property type="molecule type" value="Genomic_DNA"/>
</dbReference>
<proteinExistence type="predicted"/>
<protein>
    <recommendedName>
        <fullName evidence="2">DUF2303 family protein</fullName>
    </recommendedName>
</protein>
<evidence type="ECO:0008006" key="2">
    <source>
        <dbReference type="Google" id="ProtNLM"/>
    </source>
</evidence>
<dbReference type="Pfam" id="PF10065">
    <property type="entry name" value="DUF2303"/>
    <property type="match status" value="1"/>
</dbReference>
<organism evidence="1">
    <name type="scientific">Yersinia pseudotuberculosis serotype O:3 (strain YPIII)</name>
    <dbReference type="NCBI Taxonomy" id="502800"/>
    <lineage>
        <taxon>Bacteria</taxon>
        <taxon>Pseudomonadati</taxon>
        <taxon>Pseudomonadota</taxon>
        <taxon>Gammaproteobacteria</taxon>
        <taxon>Enterobacterales</taxon>
        <taxon>Yersiniaceae</taxon>
        <taxon>Yersinia</taxon>
    </lineage>
</organism>
<gene>
    <name evidence="1" type="ordered locus">YPK_1205</name>
</gene>
<dbReference type="KEGG" id="ypy:YPK_1205"/>
<dbReference type="PATRIC" id="fig|502800.11.peg.1839"/>
<sequence>MTEVNSLLALTTAQTVLEVADNPLVQVPEGYRVQDLEDYLPAPRRMRQRVVLLSAASFIAYCVRFANTGTTILANSESNSLQAVIDHAVTSAAPTWNDHRAHYRCELSKAWKIWQKYDGQTLSQEQFAELLEDRAADVVNPTGAELLEIATKFQVIRKAVFGSAMRLATGEFQFNYSDENEKGTIEVPELITLGLAPFHNGESYEVQARLRYRLREGKLTFTFKLVNPERVVEDAFNSIVEKVKEGVSVAHVLDGYPID</sequence>
<name>A0A0H3AZF2_YERPY</name>
<dbReference type="RefSeq" id="WP_012303792.1">
    <property type="nucleotide sequence ID" value="NZ_CP009792.1"/>
</dbReference>
<evidence type="ECO:0000313" key="1">
    <source>
        <dbReference type="EMBL" id="ACA67503.1"/>
    </source>
</evidence>
<reference evidence="1" key="1">
    <citation type="submission" date="2008-02" db="EMBL/GenBank/DDBJ databases">
        <title>Complete sequence of Yersinia pseudotuberculosis YPIII.</title>
        <authorList>
            <consortium name="US DOE Joint Genome Institute"/>
            <person name="Challacombe J.F."/>
            <person name="Bruce D."/>
            <person name="Detter J.C."/>
            <person name="Green L."/>
            <person name="Land M."/>
            <person name="Munk C."/>
            <person name="Lindler L.E."/>
            <person name="Nikolich M.P."/>
            <person name="Brettin T."/>
        </authorList>
    </citation>
    <scope>NUCLEOTIDE SEQUENCE</scope>
    <source>
        <strain evidence="1">YPIII</strain>
    </source>
</reference>